<name>A0A7X0VXG5_9BACL</name>
<proteinExistence type="predicted"/>
<dbReference type="EMBL" id="JACJVO010000016">
    <property type="protein sequence ID" value="MBB6731903.1"/>
    <property type="molecule type" value="Genomic_DNA"/>
</dbReference>
<gene>
    <name evidence="1" type="ORF">H7C18_13360</name>
</gene>
<evidence type="ECO:0000313" key="2">
    <source>
        <dbReference type="Proteomes" id="UP000564644"/>
    </source>
</evidence>
<evidence type="ECO:0000313" key="1">
    <source>
        <dbReference type="EMBL" id="MBB6731903.1"/>
    </source>
</evidence>
<protein>
    <submittedName>
        <fullName evidence="1">Uncharacterized protein</fullName>
    </submittedName>
</protein>
<dbReference type="Proteomes" id="UP000564644">
    <property type="component" value="Unassembled WGS sequence"/>
</dbReference>
<reference evidence="1 2" key="1">
    <citation type="submission" date="2020-08" db="EMBL/GenBank/DDBJ databases">
        <title>Cohnella phylogeny.</title>
        <authorList>
            <person name="Dunlap C."/>
        </authorList>
    </citation>
    <scope>NUCLEOTIDE SEQUENCE [LARGE SCALE GENOMIC DNA]</scope>
    <source>
        <strain evidence="1 2">CBP 2801</strain>
    </source>
</reference>
<keyword evidence="2" id="KW-1185">Reference proteome</keyword>
<sequence>MRDILLRMNNELYETSKRKKSEGLFQQAFEAGRLDAYAEVYGILKKYTTEILREYDSLDAKVKVMRSEPNDQSK</sequence>
<organism evidence="1 2">
    <name type="scientific">Cohnella zeiphila</name>
    <dbReference type="NCBI Taxonomy" id="2761120"/>
    <lineage>
        <taxon>Bacteria</taxon>
        <taxon>Bacillati</taxon>
        <taxon>Bacillota</taxon>
        <taxon>Bacilli</taxon>
        <taxon>Bacillales</taxon>
        <taxon>Paenibacillaceae</taxon>
        <taxon>Cohnella</taxon>
    </lineage>
</organism>
<dbReference type="RefSeq" id="WP_185129575.1">
    <property type="nucleotide sequence ID" value="NZ_JACJVO010000016.1"/>
</dbReference>
<accession>A0A7X0VXG5</accession>
<dbReference type="AlphaFoldDB" id="A0A7X0VXG5"/>
<comment type="caution">
    <text evidence="1">The sequence shown here is derived from an EMBL/GenBank/DDBJ whole genome shotgun (WGS) entry which is preliminary data.</text>
</comment>